<feature type="transmembrane region" description="Helical" evidence="6">
    <location>
        <begin position="366"/>
        <end position="387"/>
    </location>
</feature>
<dbReference type="PANTHER" id="PTHR43124:SF3">
    <property type="entry name" value="CHLORAMPHENICOL EFFLUX PUMP RV0191"/>
    <property type="match status" value="1"/>
</dbReference>
<feature type="transmembrane region" description="Helical" evidence="6">
    <location>
        <begin position="279"/>
        <end position="300"/>
    </location>
</feature>
<dbReference type="InterPro" id="IPR020846">
    <property type="entry name" value="MFS_dom"/>
</dbReference>
<feature type="transmembrane region" description="Helical" evidence="6">
    <location>
        <begin position="133"/>
        <end position="157"/>
    </location>
</feature>
<evidence type="ECO:0000313" key="9">
    <source>
        <dbReference type="Proteomes" id="UP001596175"/>
    </source>
</evidence>
<evidence type="ECO:0000256" key="1">
    <source>
        <dbReference type="ARBA" id="ARBA00004651"/>
    </source>
</evidence>
<keyword evidence="9" id="KW-1185">Reference proteome</keyword>
<dbReference type="Pfam" id="PF07690">
    <property type="entry name" value="MFS_1"/>
    <property type="match status" value="1"/>
</dbReference>
<gene>
    <name evidence="8" type="ORF">ACFPK1_32600</name>
</gene>
<dbReference type="InterPro" id="IPR036259">
    <property type="entry name" value="MFS_trans_sf"/>
</dbReference>
<dbReference type="RefSeq" id="WP_378025088.1">
    <property type="nucleotide sequence ID" value="NZ_JBHSKG010000032.1"/>
</dbReference>
<evidence type="ECO:0000256" key="6">
    <source>
        <dbReference type="SAM" id="Phobius"/>
    </source>
</evidence>
<keyword evidence="3 6" id="KW-0812">Transmembrane</keyword>
<dbReference type="PROSITE" id="PS50850">
    <property type="entry name" value="MFS"/>
    <property type="match status" value="1"/>
</dbReference>
<evidence type="ECO:0000256" key="3">
    <source>
        <dbReference type="ARBA" id="ARBA00022692"/>
    </source>
</evidence>
<evidence type="ECO:0000256" key="2">
    <source>
        <dbReference type="ARBA" id="ARBA00022475"/>
    </source>
</evidence>
<protein>
    <submittedName>
        <fullName evidence="8">MFS transporter</fullName>
    </submittedName>
</protein>
<organism evidence="8 9">
    <name type="scientific">Actinomycetospora rhizophila</name>
    <dbReference type="NCBI Taxonomy" id="1416876"/>
    <lineage>
        <taxon>Bacteria</taxon>
        <taxon>Bacillati</taxon>
        <taxon>Actinomycetota</taxon>
        <taxon>Actinomycetes</taxon>
        <taxon>Pseudonocardiales</taxon>
        <taxon>Pseudonocardiaceae</taxon>
        <taxon>Actinomycetospora</taxon>
    </lineage>
</organism>
<keyword evidence="5 6" id="KW-0472">Membrane</keyword>
<proteinExistence type="predicted"/>
<feature type="transmembrane region" description="Helical" evidence="6">
    <location>
        <begin position="306"/>
        <end position="329"/>
    </location>
</feature>
<evidence type="ECO:0000256" key="4">
    <source>
        <dbReference type="ARBA" id="ARBA00022989"/>
    </source>
</evidence>
<feature type="transmembrane region" description="Helical" evidence="6">
    <location>
        <begin position="50"/>
        <end position="69"/>
    </location>
</feature>
<feature type="transmembrane region" description="Helical" evidence="6">
    <location>
        <begin position="163"/>
        <end position="182"/>
    </location>
</feature>
<dbReference type="Gene3D" id="1.20.1250.20">
    <property type="entry name" value="MFS general substrate transporter like domains"/>
    <property type="match status" value="2"/>
</dbReference>
<dbReference type="PANTHER" id="PTHR43124">
    <property type="entry name" value="PURINE EFFLUX PUMP PBUE"/>
    <property type="match status" value="1"/>
</dbReference>
<comment type="caution">
    <text evidence="8">The sequence shown here is derived from an EMBL/GenBank/DDBJ whole genome shotgun (WGS) entry which is preliminary data.</text>
</comment>
<dbReference type="EMBL" id="JBHSKG010000032">
    <property type="protein sequence ID" value="MFC5143002.1"/>
    <property type="molecule type" value="Genomic_DNA"/>
</dbReference>
<feature type="transmembrane region" description="Helical" evidence="6">
    <location>
        <begin position="341"/>
        <end position="360"/>
    </location>
</feature>
<accession>A0ABV9ZNS6</accession>
<evidence type="ECO:0000256" key="5">
    <source>
        <dbReference type="ARBA" id="ARBA00023136"/>
    </source>
</evidence>
<feature type="domain" description="Major facilitator superfamily (MFS) profile" evidence="7">
    <location>
        <begin position="11"/>
        <end position="392"/>
    </location>
</feature>
<dbReference type="SUPFAM" id="SSF103473">
    <property type="entry name" value="MFS general substrate transporter"/>
    <property type="match status" value="1"/>
</dbReference>
<keyword evidence="4 6" id="KW-1133">Transmembrane helix</keyword>
<dbReference type="Proteomes" id="UP001596175">
    <property type="component" value="Unassembled WGS sequence"/>
</dbReference>
<sequence length="417" mass="41332">MTAAPRSPRAVLALLAALMLVDFADRQVLVAAFPYLRAEWGLHDTTLGALVSVVTLTVALGALPVAALVDRWSRVRAIAVMGTVWSAASAASALAPGPGSLFAARVAVGAGEAGYGPAGGALLATRFPAHRRAAVLGLFQAAGPLGTVVGMALGSAVAAQWGWRWAVGVLAVPGLLLALAVLRVRDYPTVRAVPRGPREVAAVLRTRTVVAAVGGMVLLLAVASSLYTWLPTHLERDLHLTPAAAGGLAAVVVLAGVGGTAAAGLLTDRAARRDPGARLRTPVLAGLATTALLVPAFALVPAGPAQVVLVLLGAAVVTAAVGPAAAVVVDVTRPEVRATAVSVLVVAQNLLGLTVGPVLTGALADAFGLATALAVMAALGVAAAAAFRAAARTYAGDREAVATIPGAVATDAGRVGG</sequence>
<keyword evidence="2" id="KW-1003">Cell membrane</keyword>
<comment type="subcellular location">
    <subcellularLocation>
        <location evidence="1">Cell membrane</location>
        <topology evidence="1">Multi-pass membrane protein</topology>
    </subcellularLocation>
</comment>
<evidence type="ECO:0000259" key="7">
    <source>
        <dbReference type="PROSITE" id="PS50850"/>
    </source>
</evidence>
<feature type="transmembrane region" description="Helical" evidence="6">
    <location>
        <begin position="242"/>
        <end position="267"/>
    </location>
</feature>
<dbReference type="InterPro" id="IPR011701">
    <property type="entry name" value="MFS"/>
</dbReference>
<reference evidence="9" key="1">
    <citation type="journal article" date="2019" name="Int. J. Syst. Evol. Microbiol.">
        <title>The Global Catalogue of Microorganisms (GCM) 10K type strain sequencing project: providing services to taxonomists for standard genome sequencing and annotation.</title>
        <authorList>
            <consortium name="The Broad Institute Genomics Platform"/>
            <consortium name="The Broad Institute Genome Sequencing Center for Infectious Disease"/>
            <person name="Wu L."/>
            <person name="Ma J."/>
        </authorList>
    </citation>
    <scope>NUCLEOTIDE SEQUENCE [LARGE SCALE GENOMIC DNA]</scope>
    <source>
        <strain evidence="9">XZYJ18</strain>
    </source>
</reference>
<evidence type="ECO:0000313" key="8">
    <source>
        <dbReference type="EMBL" id="MFC5143002.1"/>
    </source>
</evidence>
<feature type="transmembrane region" description="Helical" evidence="6">
    <location>
        <begin position="208"/>
        <end position="230"/>
    </location>
</feature>
<name>A0ABV9ZNS6_9PSEU</name>
<dbReference type="InterPro" id="IPR050189">
    <property type="entry name" value="MFS_Efflux_Transporters"/>
</dbReference>